<name>A0ABQ1N0G5_9BACT</name>
<evidence type="ECO:0000259" key="1">
    <source>
        <dbReference type="Pfam" id="PF00534"/>
    </source>
</evidence>
<dbReference type="Pfam" id="PF13439">
    <property type="entry name" value="Glyco_transf_4"/>
    <property type="match status" value="1"/>
</dbReference>
<protein>
    <recommendedName>
        <fullName evidence="5">Group 1 glycosyl transferase</fullName>
    </recommendedName>
</protein>
<feature type="domain" description="Glycosyltransferase subfamily 4-like N-terminal" evidence="2">
    <location>
        <begin position="13"/>
        <end position="168"/>
    </location>
</feature>
<evidence type="ECO:0000259" key="2">
    <source>
        <dbReference type="Pfam" id="PF13439"/>
    </source>
</evidence>
<dbReference type="RefSeq" id="WP_188466345.1">
    <property type="nucleotide sequence ID" value="NZ_BAABHU010000013.1"/>
</dbReference>
<dbReference type="PANTHER" id="PTHR45947">
    <property type="entry name" value="SULFOQUINOVOSYL TRANSFERASE SQD2"/>
    <property type="match status" value="1"/>
</dbReference>
<evidence type="ECO:0000313" key="3">
    <source>
        <dbReference type="EMBL" id="GGC47817.1"/>
    </source>
</evidence>
<dbReference type="Pfam" id="PF00534">
    <property type="entry name" value="Glycos_transf_1"/>
    <property type="match status" value="1"/>
</dbReference>
<dbReference type="SUPFAM" id="SSF53756">
    <property type="entry name" value="UDP-Glycosyltransferase/glycogen phosphorylase"/>
    <property type="match status" value="1"/>
</dbReference>
<dbReference type="InterPro" id="IPR028098">
    <property type="entry name" value="Glyco_trans_4-like_N"/>
</dbReference>
<reference evidence="4" key="1">
    <citation type="journal article" date="2019" name="Int. J. Syst. Evol. Microbiol.">
        <title>The Global Catalogue of Microorganisms (GCM) 10K type strain sequencing project: providing services to taxonomists for standard genome sequencing and annotation.</title>
        <authorList>
            <consortium name="The Broad Institute Genomics Platform"/>
            <consortium name="The Broad Institute Genome Sequencing Center for Infectious Disease"/>
            <person name="Wu L."/>
            <person name="Ma J."/>
        </authorList>
    </citation>
    <scope>NUCLEOTIDE SEQUENCE [LARGE SCALE GENOMIC DNA]</scope>
    <source>
        <strain evidence="4">CGMCC 1.10832</strain>
    </source>
</reference>
<evidence type="ECO:0000313" key="4">
    <source>
        <dbReference type="Proteomes" id="UP000636010"/>
    </source>
</evidence>
<dbReference type="Gene3D" id="3.40.50.2000">
    <property type="entry name" value="Glycogen Phosphorylase B"/>
    <property type="match status" value="2"/>
</dbReference>
<gene>
    <name evidence="3" type="ORF">GCM10011506_36800</name>
</gene>
<dbReference type="EMBL" id="BMEC01000013">
    <property type="protein sequence ID" value="GGC47817.1"/>
    <property type="molecule type" value="Genomic_DNA"/>
</dbReference>
<dbReference type="InterPro" id="IPR050194">
    <property type="entry name" value="Glycosyltransferase_grp1"/>
</dbReference>
<sequence length="371" mass="42111">MRVLACHLLNDYSGSPKVLKQLLKGWVKNNLEVHLFTCGGREGFLSNLAGVKYHNFWYAFTKNPYLRLVFLLVSQLLLMLKVLAKAQKDDIIYVNTVLPFGAAIAGKLRGIRVIYHIHETSIKPAILKKILFGIVDRTADQVVYVSNYLANEGLVSSVKSVVLHNAIEEDWYQEKKQKEKHHNQEKHVLMVCSLKAYKGVNEYIELARSCPDYVFSLVMNSSQNEIDTYFKSTDLPRNLRLFDTQTNLHPFYNQAHVVLNLSKPDGWVETFGLTIIEAMAYQLPAIIPPVGGITELVSDGINGYRVNSTNLKDLKEKLELLLENPSIYNLLSLQAEKKFEQFREGAFIKKSLQILAIPSAASFQMSESNSR</sequence>
<feature type="domain" description="Glycosyl transferase family 1" evidence="1">
    <location>
        <begin position="173"/>
        <end position="334"/>
    </location>
</feature>
<dbReference type="PANTHER" id="PTHR45947:SF3">
    <property type="entry name" value="SULFOQUINOVOSYL TRANSFERASE SQD2"/>
    <property type="match status" value="1"/>
</dbReference>
<dbReference type="CDD" id="cd03801">
    <property type="entry name" value="GT4_PimA-like"/>
    <property type="match status" value="1"/>
</dbReference>
<organism evidence="3 4">
    <name type="scientific">Marivirga lumbricoides</name>
    <dbReference type="NCBI Taxonomy" id="1046115"/>
    <lineage>
        <taxon>Bacteria</taxon>
        <taxon>Pseudomonadati</taxon>
        <taxon>Bacteroidota</taxon>
        <taxon>Cytophagia</taxon>
        <taxon>Cytophagales</taxon>
        <taxon>Marivirgaceae</taxon>
        <taxon>Marivirga</taxon>
    </lineage>
</organism>
<proteinExistence type="predicted"/>
<keyword evidence="4" id="KW-1185">Reference proteome</keyword>
<accession>A0ABQ1N0G5</accession>
<dbReference type="Proteomes" id="UP000636010">
    <property type="component" value="Unassembled WGS sequence"/>
</dbReference>
<evidence type="ECO:0008006" key="5">
    <source>
        <dbReference type="Google" id="ProtNLM"/>
    </source>
</evidence>
<comment type="caution">
    <text evidence="3">The sequence shown here is derived from an EMBL/GenBank/DDBJ whole genome shotgun (WGS) entry which is preliminary data.</text>
</comment>
<dbReference type="InterPro" id="IPR001296">
    <property type="entry name" value="Glyco_trans_1"/>
</dbReference>